<keyword evidence="3" id="KW-0964">Secreted</keyword>
<dbReference type="Pfam" id="PF24532">
    <property type="entry name" value="FIBL-2"/>
    <property type="match status" value="1"/>
</dbReference>
<dbReference type="FunFam" id="2.10.25.10:FF:000630">
    <property type="entry name" value="Fibulin 2"/>
    <property type="match status" value="1"/>
</dbReference>
<comment type="caution">
    <text evidence="11">Lacks conserved residue(s) required for the propagation of feature annotation.</text>
</comment>
<dbReference type="InterPro" id="IPR009030">
    <property type="entry name" value="Growth_fac_rcpt_cys_sf"/>
</dbReference>
<evidence type="ECO:0000256" key="3">
    <source>
        <dbReference type="ARBA" id="ARBA00022525"/>
    </source>
</evidence>
<dbReference type="Pfam" id="PF07645">
    <property type="entry name" value="EGF_CA"/>
    <property type="match status" value="6"/>
</dbReference>
<name>W5N9J8_LEPOC</name>
<dbReference type="InterPro" id="IPR000020">
    <property type="entry name" value="Anaphylatoxin/fibulin"/>
</dbReference>
<feature type="domain" description="EGF-like" evidence="13">
    <location>
        <begin position="1084"/>
        <end position="1126"/>
    </location>
</feature>
<dbReference type="Pfam" id="PF22914">
    <property type="entry name" value="Fibulin_C"/>
    <property type="match status" value="1"/>
</dbReference>
<evidence type="ECO:0000256" key="10">
    <source>
        <dbReference type="ARBA" id="ARBA00023180"/>
    </source>
</evidence>
<dbReference type="eggNOG" id="KOG1217">
    <property type="taxonomic scope" value="Eukaryota"/>
</dbReference>
<reference evidence="14" key="2">
    <citation type="submission" date="2025-08" db="UniProtKB">
        <authorList>
            <consortium name="Ensembl"/>
        </authorList>
    </citation>
    <scope>IDENTIFICATION</scope>
</reference>
<keyword evidence="7" id="KW-0677">Repeat</keyword>
<reference evidence="14" key="3">
    <citation type="submission" date="2025-09" db="UniProtKB">
        <authorList>
            <consortium name="Ensembl"/>
        </authorList>
    </citation>
    <scope>IDENTIFICATION</scope>
</reference>
<evidence type="ECO:0000259" key="13">
    <source>
        <dbReference type="PROSITE" id="PS50026"/>
    </source>
</evidence>
<feature type="region of interest" description="Disordered" evidence="12">
    <location>
        <begin position="618"/>
        <end position="656"/>
    </location>
</feature>
<feature type="compositionally biased region" description="Basic and acidic residues" evidence="12">
    <location>
        <begin position="633"/>
        <end position="643"/>
    </location>
</feature>
<dbReference type="InterPro" id="IPR056612">
    <property type="entry name" value="FIBL-2_dom"/>
</dbReference>
<keyword evidence="4" id="KW-0272">Extracellular matrix</keyword>
<dbReference type="InterPro" id="IPR026823">
    <property type="entry name" value="cEGF"/>
</dbReference>
<accession>W5N9J8</accession>
<dbReference type="SUPFAM" id="SSF57196">
    <property type="entry name" value="EGF/Laminin"/>
    <property type="match status" value="2"/>
</dbReference>
<evidence type="ECO:0000256" key="5">
    <source>
        <dbReference type="ARBA" id="ARBA00022536"/>
    </source>
</evidence>
<dbReference type="Pfam" id="PF12662">
    <property type="entry name" value="cEGF"/>
    <property type="match status" value="3"/>
</dbReference>
<evidence type="ECO:0000256" key="9">
    <source>
        <dbReference type="ARBA" id="ARBA00023157"/>
    </source>
</evidence>
<dbReference type="InterPro" id="IPR001881">
    <property type="entry name" value="EGF-like_Ca-bd_dom"/>
</dbReference>
<dbReference type="GO" id="GO:0005576">
    <property type="term" value="C:extracellular region"/>
    <property type="evidence" value="ECO:0007669"/>
    <property type="project" value="InterPro"/>
</dbReference>
<dbReference type="GeneTree" id="ENSGT00940000156047"/>
<protein>
    <submittedName>
        <fullName evidence="14">Fibulin 2</fullName>
    </submittedName>
</protein>
<dbReference type="STRING" id="7918.ENSLOCP00000017307"/>
<dbReference type="GO" id="GO:0005509">
    <property type="term" value="F:calcium ion binding"/>
    <property type="evidence" value="ECO:0007669"/>
    <property type="project" value="InterPro"/>
</dbReference>
<dbReference type="SMART" id="SM00179">
    <property type="entry name" value="EGF_CA"/>
    <property type="match status" value="11"/>
</dbReference>
<keyword evidence="5 11" id="KW-0245">EGF-like domain</keyword>
<dbReference type="OrthoDB" id="4062651at2759"/>
<dbReference type="PROSITE" id="PS01187">
    <property type="entry name" value="EGF_CA"/>
    <property type="match status" value="3"/>
</dbReference>
<dbReference type="FunFam" id="2.10.25.10:FF:000010">
    <property type="entry name" value="Pro-epidermal growth factor"/>
    <property type="match status" value="1"/>
</dbReference>
<dbReference type="Proteomes" id="UP000018468">
    <property type="component" value="Linkage group LG5"/>
</dbReference>
<dbReference type="SMART" id="SM00104">
    <property type="entry name" value="ANATO"/>
    <property type="match status" value="2"/>
</dbReference>
<dbReference type="PROSITE" id="PS00010">
    <property type="entry name" value="ASX_HYDROXYL"/>
    <property type="match status" value="5"/>
</dbReference>
<dbReference type="FunFam" id="2.10.25.10:FF:000078">
    <property type="entry name" value="Fibulin-1"/>
    <property type="match status" value="2"/>
</dbReference>
<dbReference type="Ensembl" id="ENSLOCT00000017338.1">
    <property type="protein sequence ID" value="ENSLOCP00000017307.1"/>
    <property type="gene ID" value="ENSLOCG00000014039.1"/>
</dbReference>
<dbReference type="FunFam" id="2.10.25.10:FF:000139">
    <property type="entry name" value="Fibulin-1"/>
    <property type="match status" value="1"/>
</dbReference>
<evidence type="ECO:0000256" key="2">
    <source>
        <dbReference type="ARBA" id="ARBA00006127"/>
    </source>
</evidence>
<evidence type="ECO:0000256" key="7">
    <source>
        <dbReference type="ARBA" id="ARBA00022737"/>
    </source>
</evidence>
<dbReference type="InterPro" id="IPR018097">
    <property type="entry name" value="EGF_Ca-bd_CS"/>
</dbReference>
<feature type="domain" description="EGF-like" evidence="13">
    <location>
        <begin position="960"/>
        <end position="998"/>
    </location>
</feature>
<evidence type="ECO:0000256" key="1">
    <source>
        <dbReference type="ARBA" id="ARBA00004498"/>
    </source>
</evidence>
<dbReference type="InterPro" id="IPR000152">
    <property type="entry name" value="EGF-type_Asp/Asn_hydroxyl_site"/>
</dbReference>
<dbReference type="PROSITE" id="PS50026">
    <property type="entry name" value="EGF_3"/>
    <property type="match status" value="4"/>
</dbReference>
<keyword evidence="6" id="KW-0732">Signal</keyword>
<dbReference type="SUPFAM" id="SSF57184">
    <property type="entry name" value="Growth factor receptor domain"/>
    <property type="match status" value="3"/>
</dbReference>
<sequence>MLQSLERQKQIVEIFTDFFINKVYLTFGAESKMAKYKLRKSILFMTVLVLCISGALCQKDCTGVDCPLLEHCIEEVLERGACCASCLQKGCTCEGYQYYDCINAGFRNGKVPEGESYFVDFGSTECSCPKGGGKISCHFIPCPEVPPHCIEFSEPSDGCLQCERFGCVHDGHKYDAGHTFQMDPCKVCHCPHAGGELMCYPVPDCDLGTFQTPPLFPTAHEENTSEKNNDELSNYERAGSEDRLSQISHLPQSEKLPLFKTDIKDEDEDYDYTPTDSAKSSLFDLAVPTKSAVTLVSYSDKPTAHEMFNEDLKQELRQKIRTQEEETKNEEITEDPLVGPTSQVFQDVRKSMEGISGKGAEDYVTPHMAEEEHEEDEQVVTLKDVTEGGTDRKEVTYVIDHELQTTETVPAVESNSHSSTTEENFLVQEDPLGKHGQAVLPTIKFSPTTQPPQIMKAVEALISKKQSQTLYNYQPERERRNNSVDSHPASQGVSGHLLVASCCEAGQKWASDNGHCTGMPQREVNTCRIAEQQCCLGHLRDSKCLAGMTAAKEGKMCELGERDICGADSYMECCSCCSLGLQFRSEGHNCDSHQHLVYPCSHMFLTCCEGEDGLSQPTLRERQKPEPTSLPKRVSDGTYDKEAFSITDEEGNENTVEKGEDIDECLEYEGQLCHQRCINTRTSYECACFPGYILLSDGYSCEPENPEEEDNRLREEDRPATPVPTVAASTTVIPVDLCAGNGPCMHVCSQAAGEVLCSCFPGYALMADGHSCEDVNECHSGTHSCSRGVLCVNSKGSFQCVRVNEPCEEGFIYNVNRECVDINECLTNTHSCQAMERCINTIGSFTCEKQITCSPGYQLKEDTCEDIDECLQQTHNCGTGFECQNTAGSFYCNPKHRCFTGFSQDQHGNCIDIDECSSPNVPCSPGFNCINTVGSYTCQRKIIVCSRGYHASPDGARCIDVDECQTGVHRCGEGQICHNLPGTYRCDCKTGYQYDMFRKVCVDVNECWRYPGRLCAQTCENTPGSYQCSCTTGFTLSSDGKNCEDVNECEKNPCSQECANIYGSYQCYCRQGFYLKEDGHSCEDIDECSQSVGNLCAFQCVNVPGSYQCACPAHGYTMSPNGRTCRDIDECAVGTHNCSTAETCYNIQGGFRCLSFSCPPNYRRVSDTRCERLSCPNYVECQSSPLRITYYHLSFQTNIVIPAQIFRIGPSPAYSGDNIIISITRGNEENYFSARKLNSYTGAVYLQRQVREPKDFLIDVEMKLWRQGNFTTFLARIYVFITAPSL</sequence>
<evidence type="ECO:0000256" key="11">
    <source>
        <dbReference type="PROSITE-ProRule" id="PRU00076"/>
    </source>
</evidence>
<dbReference type="FunFam" id="2.10.25.10:FF:000341">
    <property type="entry name" value="Fibulin 2"/>
    <property type="match status" value="1"/>
</dbReference>
<dbReference type="InParanoid" id="W5N9J8"/>
<dbReference type="FunCoup" id="W5N9J8">
    <property type="interactions" value="697"/>
</dbReference>
<dbReference type="EMBL" id="AHAT01015106">
    <property type="status" value="NOT_ANNOTATED_CDS"/>
    <property type="molecule type" value="Genomic_DNA"/>
</dbReference>
<proteinExistence type="inferred from homology"/>
<dbReference type="CTD" id="2199"/>
<dbReference type="Gene3D" id="2.10.25.10">
    <property type="entry name" value="Laminin"/>
    <property type="match status" value="11"/>
</dbReference>
<evidence type="ECO:0000256" key="6">
    <source>
        <dbReference type="ARBA" id="ARBA00022729"/>
    </source>
</evidence>
<organism evidence="14 15">
    <name type="scientific">Lepisosteus oculatus</name>
    <name type="common">Spotted gar</name>
    <dbReference type="NCBI Taxonomy" id="7918"/>
    <lineage>
        <taxon>Eukaryota</taxon>
        <taxon>Metazoa</taxon>
        <taxon>Chordata</taxon>
        <taxon>Craniata</taxon>
        <taxon>Vertebrata</taxon>
        <taxon>Euteleostomi</taxon>
        <taxon>Actinopterygii</taxon>
        <taxon>Neopterygii</taxon>
        <taxon>Holostei</taxon>
        <taxon>Semionotiformes</taxon>
        <taxon>Lepisosteidae</taxon>
        <taxon>Lepisosteus</taxon>
    </lineage>
</organism>
<comment type="similarity">
    <text evidence="2">Belongs to the fibulin family.</text>
</comment>
<evidence type="ECO:0000313" key="14">
    <source>
        <dbReference type="Ensembl" id="ENSLOCP00000017307.1"/>
    </source>
</evidence>
<dbReference type="InterPro" id="IPR049883">
    <property type="entry name" value="NOTCH1_EGF-like"/>
</dbReference>
<dbReference type="PANTHER" id="PTHR47333:SF4">
    <property type="entry name" value="EGF-LIKE DOMAIN-CONTAINING PROTEIN"/>
    <property type="match status" value="1"/>
</dbReference>
<comment type="subcellular location">
    <subcellularLocation>
        <location evidence="1">Secreted</location>
        <location evidence="1">Extracellular space</location>
        <location evidence="1">Extracellular matrix</location>
    </subcellularLocation>
</comment>
<keyword evidence="15" id="KW-1185">Reference proteome</keyword>
<dbReference type="GeneID" id="102692480"/>
<keyword evidence="8" id="KW-0106">Calcium</keyword>
<dbReference type="InterPro" id="IPR055088">
    <property type="entry name" value="Fibulin_C"/>
</dbReference>
<feature type="region of interest" description="Disordered" evidence="12">
    <location>
        <begin position="703"/>
        <end position="723"/>
    </location>
</feature>
<dbReference type="InterPro" id="IPR052080">
    <property type="entry name" value="vWF_C/EGF_Fibrillin"/>
</dbReference>
<dbReference type="CDD" id="cd00054">
    <property type="entry name" value="EGF_CA"/>
    <property type="match status" value="5"/>
</dbReference>
<dbReference type="PANTHER" id="PTHR47333">
    <property type="entry name" value="VON WILLEBRAND FACTOR C AND EGF DOMAIN-CONTAINING PROTEIN"/>
    <property type="match status" value="1"/>
</dbReference>
<evidence type="ECO:0000256" key="12">
    <source>
        <dbReference type="SAM" id="MobiDB-lite"/>
    </source>
</evidence>
<evidence type="ECO:0000313" key="15">
    <source>
        <dbReference type="Proteomes" id="UP000018468"/>
    </source>
</evidence>
<dbReference type="PROSITE" id="PS01186">
    <property type="entry name" value="EGF_2"/>
    <property type="match status" value="4"/>
</dbReference>
<dbReference type="InterPro" id="IPR000742">
    <property type="entry name" value="EGF"/>
</dbReference>
<dbReference type="OMA" id="MNTCRDI"/>
<evidence type="ECO:0000256" key="4">
    <source>
        <dbReference type="ARBA" id="ARBA00022530"/>
    </source>
</evidence>
<dbReference type="SMART" id="SM00181">
    <property type="entry name" value="EGF"/>
    <property type="match status" value="11"/>
</dbReference>
<feature type="domain" description="EGF-like" evidence="13">
    <location>
        <begin position="1045"/>
        <end position="1083"/>
    </location>
</feature>
<evidence type="ECO:0000256" key="8">
    <source>
        <dbReference type="ARBA" id="ARBA00022837"/>
    </source>
</evidence>
<keyword evidence="10" id="KW-0325">Glycoprotein</keyword>
<feature type="domain" description="EGF-like" evidence="13">
    <location>
        <begin position="1003"/>
        <end position="1044"/>
    </location>
</feature>
<keyword evidence="9" id="KW-1015">Disulfide bond</keyword>
<reference evidence="15" key="1">
    <citation type="submission" date="2011-12" db="EMBL/GenBank/DDBJ databases">
        <title>The Draft Genome of Lepisosteus oculatus.</title>
        <authorList>
            <consortium name="The Broad Institute Genome Assembly &amp; Analysis Group"/>
            <consortium name="Computational R&amp;D Group"/>
            <consortium name="and Sequencing Platform"/>
            <person name="Di Palma F."/>
            <person name="Alfoldi J."/>
            <person name="Johnson J."/>
            <person name="Berlin A."/>
            <person name="Gnerre S."/>
            <person name="Jaffe D."/>
            <person name="MacCallum I."/>
            <person name="Young S."/>
            <person name="Walker B.J."/>
            <person name="Lander E.S."/>
            <person name="Lindblad-Toh K."/>
        </authorList>
    </citation>
    <scope>NUCLEOTIDE SEQUENCE [LARGE SCALE GENOMIC DNA]</scope>
</reference>
<dbReference type="Bgee" id="ENSLOCG00000014039">
    <property type="expression patterns" value="Expressed in larva and 13 other cell types or tissues"/>
</dbReference>